<dbReference type="EMBL" id="NDXW01000009">
    <property type="protein sequence ID" value="RDH41455.1"/>
    <property type="molecule type" value="Genomic_DNA"/>
</dbReference>
<evidence type="ECO:0000313" key="1">
    <source>
        <dbReference type="EMBL" id="RDH41455.1"/>
    </source>
</evidence>
<organism evidence="1 2">
    <name type="scientific">Zooshikella ganghwensis</name>
    <dbReference type="NCBI Taxonomy" id="202772"/>
    <lineage>
        <taxon>Bacteria</taxon>
        <taxon>Pseudomonadati</taxon>
        <taxon>Pseudomonadota</taxon>
        <taxon>Gammaproteobacteria</taxon>
        <taxon>Oceanospirillales</taxon>
        <taxon>Zooshikellaceae</taxon>
        <taxon>Zooshikella</taxon>
    </lineage>
</organism>
<dbReference type="Proteomes" id="UP000257039">
    <property type="component" value="Unassembled WGS sequence"/>
</dbReference>
<gene>
    <name evidence="1" type="ORF">B9G39_28780</name>
</gene>
<evidence type="ECO:0000313" key="2">
    <source>
        <dbReference type="Proteomes" id="UP000257039"/>
    </source>
</evidence>
<dbReference type="AlphaFoldDB" id="A0A4P9VEH0"/>
<sequence>MCFGKTNYGVNSKLPKTKPTETRIVAFSRNARQSRLGLTDPNTRKALGTAYDTIWIPYKLDGEVQQGASGVKMLFSPQQLSWDEY</sequence>
<dbReference type="RefSeq" id="WP_094789904.1">
    <property type="nucleotide sequence ID" value="NZ_NDXW01000009.1"/>
</dbReference>
<accession>A0A4P9VEH0</accession>
<comment type="caution">
    <text evidence="1">The sequence shown here is derived from an EMBL/GenBank/DDBJ whole genome shotgun (WGS) entry which is preliminary data.</text>
</comment>
<reference evidence="1 2" key="1">
    <citation type="submission" date="2017-04" db="EMBL/GenBank/DDBJ databases">
        <title>Draft genome sequence of Zooshikella ganghwensis VG4 isolated from Red Sea sediments.</title>
        <authorList>
            <person name="Rehman Z."/>
            <person name="Alam I."/>
            <person name="Kamau A."/>
            <person name="Bajic V."/>
            <person name="Leiknes T."/>
        </authorList>
    </citation>
    <scope>NUCLEOTIDE SEQUENCE [LARGE SCALE GENOMIC DNA]</scope>
    <source>
        <strain evidence="1 2">VG4</strain>
    </source>
</reference>
<name>A0A4P9VEH0_9GAMM</name>
<keyword evidence="2" id="KW-1185">Reference proteome</keyword>
<protein>
    <submittedName>
        <fullName evidence="1">Uncharacterized protein</fullName>
    </submittedName>
</protein>
<proteinExistence type="predicted"/>